<feature type="transmembrane region" description="Helical" evidence="5">
    <location>
        <begin position="179"/>
        <end position="198"/>
    </location>
</feature>
<evidence type="ECO:0000256" key="1">
    <source>
        <dbReference type="ARBA" id="ARBA00004141"/>
    </source>
</evidence>
<evidence type="ECO:0000256" key="4">
    <source>
        <dbReference type="ARBA" id="ARBA00023136"/>
    </source>
</evidence>
<evidence type="ECO:0000256" key="2">
    <source>
        <dbReference type="ARBA" id="ARBA00022692"/>
    </source>
</evidence>
<feature type="domain" description="Amino acid transporter transmembrane" evidence="6">
    <location>
        <begin position="84"/>
        <end position="467"/>
    </location>
</feature>
<dbReference type="Pfam" id="PF01490">
    <property type="entry name" value="Aa_trans"/>
    <property type="match status" value="1"/>
</dbReference>
<evidence type="ECO:0000256" key="3">
    <source>
        <dbReference type="ARBA" id="ARBA00022989"/>
    </source>
</evidence>
<protein>
    <submittedName>
        <fullName evidence="8">Amino acid transporter transmembrane domain-containing protein</fullName>
    </submittedName>
</protein>
<keyword evidence="3 5" id="KW-1133">Transmembrane helix</keyword>
<dbReference type="WBParaSite" id="jg16696">
    <property type="protein sequence ID" value="jg16696"/>
    <property type="gene ID" value="jg16696"/>
</dbReference>
<feature type="transmembrane region" description="Helical" evidence="5">
    <location>
        <begin position="322"/>
        <end position="340"/>
    </location>
</feature>
<feature type="transmembrane region" description="Helical" evidence="5">
    <location>
        <begin position="116"/>
        <end position="137"/>
    </location>
</feature>
<feature type="transmembrane region" description="Helical" evidence="5">
    <location>
        <begin position="425"/>
        <end position="449"/>
    </location>
</feature>
<feature type="transmembrane region" description="Helical" evidence="5">
    <location>
        <begin position="360"/>
        <end position="379"/>
    </location>
</feature>
<dbReference type="PANTHER" id="PTHR22950">
    <property type="entry name" value="AMINO ACID TRANSPORTER"/>
    <property type="match status" value="1"/>
</dbReference>
<feature type="transmembrane region" description="Helical" evidence="5">
    <location>
        <begin position="218"/>
        <end position="234"/>
    </location>
</feature>
<organism evidence="7 8">
    <name type="scientific">Ditylenchus dipsaci</name>
    <dbReference type="NCBI Taxonomy" id="166011"/>
    <lineage>
        <taxon>Eukaryota</taxon>
        <taxon>Metazoa</taxon>
        <taxon>Ecdysozoa</taxon>
        <taxon>Nematoda</taxon>
        <taxon>Chromadorea</taxon>
        <taxon>Rhabditida</taxon>
        <taxon>Tylenchina</taxon>
        <taxon>Tylenchomorpha</taxon>
        <taxon>Sphaerularioidea</taxon>
        <taxon>Anguinidae</taxon>
        <taxon>Anguininae</taxon>
        <taxon>Ditylenchus</taxon>
    </lineage>
</organism>
<proteinExistence type="predicted"/>
<dbReference type="AlphaFoldDB" id="A0A915D8Y8"/>
<keyword evidence="2 5" id="KW-0812">Transmembrane</keyword>
<comment type="subcellular location">
    <subcellularLocation>
        <location evidence="1">Membrane</location>
        <topology evidence="1">Multi-pass membrane protein</topology>
    </subcellularLocation>
</comment>
<dbReference type="GO" id="GO:0015179">
    <property type="term" value="F:L-amino acid transmembrane transporter activity"/>
    <property type="evidence" value="ECO:0007669"/>
    <property type="project" value="TreeGrafter"/>
</dbReference>
<feature type="transmembrane region" description="Helical" evidence="5">
    <location>
        <begin position="283"/>
        <end position="301"/>
    </location>
</feature>
<dbReference type="PANTHER" id="PTHR22950:SF472">
    <property type="entry name" value="AMINO ACID TRANSPORTER TRANSMEMBRANE DOMAIN-CONTAINING PROTEIN"/>
    <property type="match status" value="1"/>
</dbReference>
<evidence type="ECO:0000256" key="5">
    <source>
        <dbReference type="SAM" id="Phobius"/>
    </source>
</evidence>
<keyword evidence="4 5" id="KW-0472">Membrane</keyword>
<dbReference type="GO" id="GO:0005774">
    <property type="term" value="C:vacuolar membrane"/>
    <property type="evidence" value="ECO:0007669"/>
    <property type="project" value="TreeGrafter"/>
</dbReference>
<sequence>MHTDVDNSDYIKWHALVLIKSQMVNNIVRLPSAEPSNEHISSSRERFETESAFSVASTNTRMSVDPLISTENLFGERQRRVTSITPEQALIHLIKVMMGTVWMLSLPLAFKYSGLWLGLLLLVIICVVCTYCCRSLVYSAQYLSKRKGQETMDYANVMRNAVEFGPSWICKHGYFAKQLVNTIMFTAQLGFCSIYFVFMADNLKEFFDQTSSIRISQAGWIGLLLVPTMALCTIRQLKVLAPLALIANIFYLIAVAIILEYLVTNLGSMTDLPAVGNYEDLPLFFGTVIFAFEGIAVVLPIENQMDEPHHFISSNGVLNTGCALVLAAYCTTGFYGYLAFGNQVKDTITLNLPSTAFYQAIKIIFVGCILVSYPLQFYVPMERIEKWISRKIAPEKQNFLVYFLRYSMVIGTCLAAEAIPHLALFISLVGAFAGSALALIFPPIIELLCAYSQKSLNTKVWTRSIFLLIGEVKKRVKGVG</sequence>
<evidence type="ECO:0000313" key="8">
    <source>
        <dbReference type="WBParaSite" id="jg16696"/>
    </source>
</evidence>
<evidence type="ECO:0000313" key="7">
    <source>
        <dbReference type="Proteomes" id="UP000887574"/>
    </source>
</evidence>
<feature type="transmembrane region" description="Helical" evidence="5">
    <location>
        <begin position="241"/>
        <end position="263"/>
    </location>
</feature>
<keyword evidence="7" id="KW-1185">Reference proteome</keyword>
<reference evidence="8" key="1">
    <citation type="submission" date="2022-11" db="UniProtKB">
        <authorList>
            <consortium name="WormBaseParasite"/>
        </authorList>
    </citation>
    <scope>IDENTIFICATION</scope>
</reference>
<evidence type="ECO:0000259" key="6">
    <source>
        <dbReference type="Pfam" id="PF01490"/>
    </source>
</evidence>
<accession>A0A915D8Y8</accession>
<dbReference type="Proteomes" id="UP000887574">
    <property type="component" value="Unplaced"/>
</dbReference>
<feature type="transmembrane region" description="Helical" evidence="5">
    <location>
        <begin position="399"/>
        <end position="419"/>
    </location>
</feature>
<feature type="transmembrane region" description="Helical" evidence="5">
    <location>
        <begin position="89"/>
        <end position="110"/>
    </location>
</feature>
<name>A0A915D8Y8_9BILA</name>
<dbReference type="InterPro" id="IPR013057">
    <property type="entry name" value="AA_transpt_TM"/>
</dbReference>